<evidence type="ECO:0000313" key="3">
    <source>
        <dbReference type="EMBL" id="HJC64500.1"/>
    </source>
</evidence>
<evidence type="ECO:0000259" key="2">
    <source>
        <dbReference type="Pfam" id="PF13193"/>
    </source>
</evidence>
<dbReference type="Pfam" id="PF13193">
    <property type="entry name" value="AMP-binding_C"/>
    <property type="match status" value="1"/>
</dbReference>
<dbReference type="SUPFAM" id="SSF56801">
    <property type="entry name" value="Acetyl-CoA synthetase-like"/>
    <property type="match status" value="1"/>
</dbReference>
<feature type="domain" description="AMP-dependent synthetase/ligase" evidence="1">
    <location>
        <begin position="10"/>
        <end position="377"/>
    </location>
</feature>
<dbReference type="InterPro" id="IPR042099">
    <property type="entry name" value="ANL_N_sf"/>
</dbReference>
<proteinExistence type="predicted"/>
<dbReference type="InterPro" id="IPR045851">
    <property type="entry name" value="AMP-bd_C_sf"/>
</dbReference>
<dbReference type="InterPro" id="IPR000873">
    <property type="entry name" value="AMP-dep_synth/lig_dom"/>
</dbReference>
<organism evidence="3 4">
    <name type="scientific">Candidatus Blautia merdavium</name>
    <dbReference type="NCBI Taxonomy" id="2838494"/>
    <lineage>
        <taxon>Bacteria</taxon>
        <taxon>Bacillati</taxon>
        <taxon>Bacillota</taxon>
        <taxon>Clostridia</taxon>
        <taxon>Lachnospirales</taxon>
        <taxon>Lachnospiraceae</taxon>
        <taxon>Blautia</taxon>
    </lineage>
</organism>
<dbReference type="Gene3D" id="3.40.50.12780">
    <property type="entry name" value="N-terminal domain of ligase-like"/>
    <property type="match status" value="1"/>
</dbReference>
<reference evidence="3" key="2">
    <citation type="submission" date="2021-04" db="EMBL/GenBank/DDBJ databases">
        <authorList>
            <person name="Gilroy R."/>
        </authorList>
    </citation>
    <scope>NUCLEOTIDE SEQUENCE</scope>
    <source>
        <strain evidence="3">ChiBcec2-3848</strain>
    </source>
</reference>
<evidence type="ECO:0000313" key="4">
    <source>
        <dbReference type="Proteomes" id="UP000823886"/>
    </source>
</evidence>
<reference evidence="3" key="1">
    <citation type="journal article" date="2021" name="PeerJ">
        <title>Extensive microbial diversity within the chicken gut microbiome revealed by metagenomics and culture.</title>
        <authorList>
            <person name="Gilroy R."/>
            <person name="Ravi A."/>
            <person name="Getino M."/>
            <person name="Pursley I."/>
            <person name="Horton D.L."/>
            <person name="Alikhan N.F."/>
            <person name="Baker D."/>
            <person name="Gharbi K."/>
            <person name="Hall N."/>
            <person name="Watson M."/>
            <person name="Adriaenssens E.M."/>
            <person name="Foster-Nyarko E."/>
            <person name="Jarju S."/>
            <person name="Secka A."/>
            <person name="Antonio M."/>
            <person name="Oren A."/>
            <person name="Chaudhuri R.R."/>
            <person name="La Ragione R."/>
            <person name="Hildebrand F."/>
            <person name="Pallen M.J."/>
        </authorList>
    </citation>
    <scope>NUCLEOTIDE SEQUENCE</scope>
    <source>
        <strain evidence="3">ChiBcec2-3848</strain>
    </source>
</reference>
<dbReference type="Pfam" id="PF00501">
    <property type="entry name" value="AMP-binding"/>
    <property type="match status" value="1"/>
</dbReference>
<comment type="caution">
    <text evidence="3">The sequence shown here is derived from an EMBL/GenBank/DDBJ whole genome shotgun (WGS) entry which is preliminary data.</text>
</comment>
<accession>A0A9D2PSK0</accession>
<dbReference type="Proteomes" id="UP000823886">
    <property type="component" value="Unassembled WGS sequence"/>
</dbReference>
<dbReference type="PANTHER" id="PTHR45398">
    <property type="match status" value="1"/>
</dbReference>
<evidence type="ECO:0000259" key="1">
    <source>
        <dbReference type="Pfam" id="PF00501"/>
    </source>
</evidence>
<dbReference type="InterPro" id="IPR025110">
    <property type="entry name" value="AMP-bd_C"/>
</dbReference>
<dbReference type="EMBL" id="DWVZ01000179">
    <property type="protein sequence ID" value="HJC64500.1"/>
    <property type="molecule type" value="Genomic_DNA"/>
</dbReference>
<dbReference type="PANTHER" id="PTHR45398:SF1">
    <property type="entry name" value="ENZYME, PUTATIVE (JCVI)-RELATED"/>
    <property type="match status" value="1"/>
</dbReference>
<dbReference type="Gene3D" id="3.30.300.30">
    <property type="match status" value="1"/>
</dbReference>
<sequence length="523" mass="58384">MSDLLSLLSEHALRCPWQPALICGTEQITYGELEDYSSRLALYLDGKCRHTKNPIVVYGHKHPFMAVCFLACAKAGRPFCPVDTSIPAPQLQMILDNTAPPVVFAVEALPASCQCHFVLPLEQIRLLLKETRISSREVSLLTSALKPSRQEDLFYILFQAEENGIPRGVEITADCLDRSLDPFVYTQQETGTEQEVLSGSRSAVVLNQTPFSFPLSAANFYAALARCDTLWCLDRKTQTDPELLACSLRCSRASVFVGTPSFAEACLDLADFCQETLPDLKHFHFCGELLENKTVQKLYARFPAARIYNTYGHGETTSAVTQICITPELARTAGPLPCGSPRSGTFAEIWDSSGNPVEEGRKGEIVILGDTVSPGYYKNSFLTKESFFTCIRDGREINGYRTGDLGYLLDGVLFCCGRIDLQVKLHGYQVELEDIERNLLRLPQISRAAVLPKVRNHKVSNLYAWVVCPDKHISDKTYTSRLKEDLLSFLPEHLIPKKFIFVKQLPVNGSGRLDRQALEHMVS</sequence>
<gene>
    <name evidence="3" type="ORF">H9753_12955</name>
</gene>
<feature type="domain" description="AMP-binding enzyme C-terminal" evidence="2">
    <location>
        <begin position="435"/>
        <end position="511"/>
    </location>
</feature>
<name>A0A9D2PSK0_9FIRM</name>
<dbReference type="AlphaFoldDB" id="A0A9D2PSK0"/>
<protein>
    <submittedName>
        <fullName evidence="3">AMP-binding protein</fullName>
    </submittedName>
</protein>